<dbReference type="EMBL" id="JACIIX010000001">
    <property type="protein sequence ID" value="MBB6209168.1"/>
    <property type="molecule type" value="Genomic_DNA"/>
</dbReference>
<name>A0A7W9ZCX2_NOVIT</name>
<evidence type="ECO:0000256" key="1">
    <source>
        <dbReference type="SAM" id="MobiDB-lite"/>
    </source>
</evidence>
<protein>
    <submittedName>
        <fullName evidence="2">Uncharacterized protein</fullName>
    </submittedName>
</protein>
<organism evidence="2 3">
    <name type="scientific">Novispirillum itersonii</name>
    <name type="common">Aquaspirillum itersonii</name>
    <dbReference type="NCBI Taxonomy" id="189"/>
    <lineage>
        <taxon>Bacteria</taxon>
        <taxon>Pseudomonadati</taxon>
        <taxon>Pseudomonadota</taxon>
        <taxon>Alphaproteobacteria</taxon>
        <taxon>Rhodospirillales</taxon>
        <taxon>Novispirillaceae</taxon>
        <taxon>Novispirillum</taxon>
    </lineage>
</organism>
<accession>A0A7W9ZCX2</accession>
<evidence type="ECO:0000313" key="2">
    <source>
        <dbReference type="EMBL" id="MBB6209168.1"/>
    </source>
</evidence>
<dbReference type="AlphaFoldDB" id="A0A7W9ZCX2"/>
<proteinExistence type="predicted"/>
<feature type="region of interest" description="Disordered" evidence="1">
    <location>
        <begin position="1"/>
        <end position="35"/>
    </location>
</feature>
<gene>
    <name evidence="2" type="ORF">FHS48_000549</name>
</gene>
<keyword evidence="3" id="KW-1185">Reference proteome</keyword>
<evidence type="ECO:0000313" key="3">
    <source>
        <dbReference type="Proteomes" id="UP000544872"/>
    </source>
</evidence>
<sequence>MGASEAAIAKPRTAAPLGSEGEGYTRAPPERQGLPNGCVAAGVPCGMVAEKSGKTVGY</sequence>
<dbReference type="Proteomes" id="UP000544872">
    <property type="component" value="Unassembled WGS sequence"/>
</dbReference>
<reference evidence="2 3" key="1">
    <citation type="submission" date="2020-08" db="EMBL/GenBank/DDBJ databases">
        <title>Genomic Encyclopedia of Type Strains, Phase IV (KMG-IV): sequencing the most valuable type-strain genomes for metagenomic binning, comparative biology and taxonomic classification.</title>
        <authorList>
            <person name="Goeker M."/>
        </authorList>
    </citation>
    <scope>NUCLEOTIDE SEQUENCE [LARGE SCALE GENOMIC DNA]</scope>
    <source>
        <strain evidence="2 3">DSM 11590</strain>
    </source>
</reference>
<comment type="caution">
    <text evidence="2">The sequence shown here is derived from an EMBL/GenBank/DDBJ whole genome shotgun (WGS) entry which is preliminary data.</text>
</comment>